<comment type="caution">
    <text evidence="3">The sequence shown here is derived from an EMBL/GenBank/DDBJ whole genome shotgun (WGS) entry which is preliminary data.</text>
</comment>
<evidence type="ECO:0000256" key="2">
    <source>
        <dbReference type="HAMAP-Rule" id="MF_00048"/>
    </source>
</evidence>
<dbReference type="PANTHER" id="PTHR34039">
    <property type="entry name" value="UPF0102 PROTEIN YRAN"/>
    <property type="match status" value="1"/>
</dbReference>
<dbReference type="NCBIfam" id="TIGR00252">
    <property type="entry name" value="YraN family protein"/>
    <property type="match status" value="1"/>
</dbReference>
<accession>A0A6L9SH63</accession>
<dbReference type="Gene3D" id="3.40.1350.10">
    <property type="match status" value="1"/>
</dbReference>
<dbReference type="Pfam" id="PF02021">
    <property type="entry name" value="UPF0102"/>
    <property type="match status" value="1"/>
</dbReference>
<evidence type="ECO:0000313" key="4">
    <source>
        <dbReference type="Proteomes" id="UP000475214"/>
    </source>
</evidence>
<dbReference type="InterPro" id="IPR011335">
    <property type="entry name" value="Restrct_endonuc-II-like"/>
</dbReference>
<dbReference type="Proteomes" id="UP000475214">
    <property type="component" value="Unassembled WGS sequence"/>
</dbReference>
<dbReference type="SUPFAM" id="SSF52980">
    <property type="entry name" value="Restriction endonuclease-like"/>
    <property type="match status" value="1"/>
</dbReference>
<dbReference type="EMBL" id="JAAGOA010000024">
    <property type="protein sequence ID" value="NEE03661.1"/>
    <property type="molecule type" value="Genomic_DNA"/>
</dbReference>
<dbReference type="CDD" id="cd20736">
    <property type="entry name" value="PoNe_Nuclease"/>
    <property type="match status" value="1"/>
</dbReference>
<dbReference type="HAMAP" id="MF_00048">
    <property type="entry name" value="UPF0102"/>
    <property type="match status" value="1"/>
</dbReference>
<protein>
    <recommendedName>
        <fullName evidence="2">UPF0102 protein G1H10_26180</fullName>
    </recommendedName>
</protein>
<gene>
    <name evidence="3" type="ORF">G1H10_26180</name>
</gene>
<dbReference type="NCBIfam" id="NF009154">
    <property type="entry name" value="PRK12497.3-3"/>
    <property type="match status" value="1"/>
</dbReference>
<comment type="similarity">
    <text evidence="1 2">Belongs to the UPF0102 family.</text>
</comment>
<evidence type="ECO:0000313" key="3">
    <source>
        <dbReference type="EMBL" id="NEE03661.1"/>
    </source>
</evidence>
<dbReference type="RefSeq" id="WP_163743520.1">
    <property type="nucleotide sequence ID" value="NZ_JAAGOA010000024.1"/>
</dbReference>
<keyword evidence="4" id="KW-1185">Reference proteome</keyword>
<evidence type="ECO:0000256" key="1">
    <source>
        <dbReference type="ARBA" id="ARBA00006738"/>
    </source>
</evidence>
<organism evidence="3 4">
    <name type="scientific">Phytoactinopolyspora halotolerans</name>
    <dbReference type="NCBI Taxonomy" id="1981512"/>
    <lineage>
        <taxon>Bacteria</taxon>
        <taxon>Bacillati</taxon>
        <taxon>Actinomycetota</taxon>
        <taxon>Actinomycetes</taxon>
        <taxon>Jiangellales</taxon>
        <taxon>Jiangellaceae</taxon>
        <taxon>Phytoactinopolyspora</taxon>
    </lineage>
</organism>
<sequence>MRVKDSVGAYGEDVAARYLEDKGLVIVARNWRCAAGEIDIVALDGDLVVICEVKTRSGFGYGSGLEAVTREKGARLRRLAVAWREANGCDRAPVRIDVVAVHRGRSDAPLIEHVEGAF</sequence>
<dbReference type="InterPro" id="IPR011856">
    <property type="entry name" value="tRNA_endonuc-like_dom_sf"/>
</dbReference>
<dbReference type="GO" id="GO:0003676">
    <property type="term" value="F:nucleic acid binding"/>
    <property type="evidence" value="ECO:0007669"/>
    <property type="project" value="InterPro"/>
</dbReference>
<name>A0A6L9SH63_9ACTN</name>
<reference evidence="3 4" key="1">
    <citation type="submission" date="2020-02" db="EMBL/GenBank/DDBJ databases">
        <authorList>
            <person name="Li X.-J."/>
            <person name="Han X.-M."/>
        </authorList>
    </citation>
    <scope>NUCLEOTIDE SEQUENCE [LARGE SCALE GENOMIC DNA]</scope>
    <source>
        <strain evidence="3 4">CCTCC AB 2017055</strain>
    </source>
</reference>
<dbReference type="NCBIfam" id="NF009150">
    <property type="entry name" value="PRK12497.1-3"/>
    <property type="match status" value="1"/>
</dbReference>
<dbReference type="AlphaFoldDB" id="A0A6L9SH63"/>
<dbReference type="PANTHER" id="PTHR34039:SF1">
    <property type="entry name" value="UPF0102 PROTEIN YRAN"/>
    <property type="match status" value="1"/>
</dbReference>
<dbReference type="InterPro" id="IPR003509">
    <property type="entry name" value="UPF0102_YraN-like"/>
</dbReference>
<proteinExistence type="inferred from homology"/>